<feature type="transmembrane region" description="Helical" evidence="1">
    <location>
        <begin position="41"/>
        <end position="62"/>
    </location>
</feature>
<feature type="transmembrane region" description="Helical" evidence="1">
    <location>
        <begin position="74"/>
        <end position="92"/>
    </location>
</feature>
<evidence type="ECO:0008006" key="4">
    <source>
        <dbReference type="Google" id="ProtNLM"/>
    </source>
</evidence>
<organism evidence="2 3">
    <name type="scientific">Streptosporangium longisporum</name>
    <dbReference type="NCBI Taxonomy" id="46187"/>
    <lineage>
        <taxon>Bacteria</taxon>
        <taxon>Bacillati</taxon>
        <taxon>Actinomycetota</taxon>
        <taxon>Actinomycetes</taxon>
        <taxon>Streptosporangiales</taxon>
        <taxon>Streptosporangiaceae</taxon>
        <taxon>Streptosporangium</taxon>
    </lineage>
</organism>
<keyword evidence="1" id="KW-0472">Membrane</keyword>
<dbReference type="Proteomes" id="UP001499930">
    <property type="component" value="Unassembled WGS sequence"/>
</dbReference>
<comment type="caution">
    <text evidence="2">The sequence shown here is derived from an EMBL/GenBank/DDBJ whole genome shotgun (WGS) entry which is preliminary data.</text>
</comment>
<keyword evidence="1" id="KW-0812">Transmembrane</keyword>
<accession>A0ABP6KYL9</accession>
<evidence type="ECO:0000313" key="2">
    <source>
        <dbReference type="EMBL" id="GAA3027095.1"/>
    </source>
</evidence>
<sequence>MSHRSPAEITGLPLLIAWLEVVLMVGAIMSTPLLMRATTSWSALGGVMLLALFSLAVTVPLIMYAATRSPRPTALQLIAYGCAATTAIAVLVL</sequence>
<dbReference type="RefSeq" id="WP_344901850.1">
    <property type="nucleotide sequence ID" value="NZ_BAAAWD010000016.1"/>
</dbReference>
<reference evidence="3" key="1">
    <citation type="journal article" date="2019" name="Int. J. Syst. Evol. Microbiol.">
        <title>The Global Catalogue of Microorganisms (GCM) 10K type strain sequencing project: providing services to taxonomists for standard genome sequencing and annotation.</title>
        <authorList>
            <consortium name="The Broad Institute Genomics Platform"/>
            <consortium name="The Broad Institute Genome Sequencing Center for Infectious Disease"/>
            <person name="Wu L."/>
            <person name="Ma J."/>
        </authorList>
    </citation>
    <scope>NUCLEOTIDE SEQUENCE [LARGE SCALE GENOMIC DNA]</scope>
    <source>
        <strain evidence="3">JCM 3106</strain>
    </source>
</reference>
<feature type="transmembrane region" description="Helical" evidence="1">
    <location>
        <begin position="12"/>
        <end position="35"/>
    </location>
</feature>
<keyword evidence="1" id="KW-1133">Transmembrane helix</keyword>
<proteinExistence type="predicted"/>
<dbReference type="EMBL" id="BAAAWD010000016">
    <property type="protein sequence ID" value="GAA3027095.1"/>
    <property type="molecule type" value="Genomic_DNA"/>
</dbReference>
<evidence type="ECO:0000256" key="1">
    <source>
        <dbReference type="SAM" id="Phobius"/>
    </source>
</evidence>
<evidence type="ECO:0000313" key="3">
    <source>
        <dbReference type="Proteomes" id="UP001499930"/>
    </source>
</evidence>
<gene>
    <name evidence="2" type="ORF">GCM10017559_61390</name>
</gene>
<protein>
    <recommendedName>
        <fullName evidence="4">Histidine kinase</fullName>
    </recommendedName>
</protein>
<name>A0ABP6KYL9_9ACTN</name>
<keyword evidence="3" id="KW-1185">Reference proteome</keyword>